<sequence length="758" mass="79435">MSTVIRNSFLASAIALPRGGTIDDDDRYRRYKSNIRTSSTIGGNEDHRMVQVLYEIGRVHSTKARALARPADGATLVEASYLTAGALSEDFVGLSKKFTNFSADFAHTSLAGIVERLARGLAAHSVFGNLNSTDLRGGRALIVNALGTYDGPVNSLTNTVFIPRLVNSALTGDVFSILANAVSGEGSSVATDLVELDAVTRQPILQFIDSGGFARAVVDALRILGSNMIASDQGPLFALALTRGIHRTLSVVGHTDEGGITRDLLRTSGFAPPFGGVHYGLEPYTGLPALASNAAQDVAVYVDTLALMSAAIVPHCDPGQTFDGRWFPSFILGTSAADDTTRPGFNLPGTSQMADRNRAQLLASFAPFAQSYVRGLGRLFAAEGDHSVATSFFCAAVSVLGSDNRHLRYPSVSPWFWIEPTSLIPHDFLGTIAETEGFASHGGRDALRTKAAWEDIVPAGPGDTAFSGYHALMRGARACWFLLHWLGNQANGLGAVSVRQLDPNAVIHPGPNDINPEVRDRVENGDPLSAFLWVRGQSPFPAPGEFLNIAGTLGFHVKHLTLDDEGIPTEEHLPSVTEFASTTVTIHVGRPVGIVTGASNAPDAQVRRSKTRAARELAASTTRARMFGRPDLGAMATLTTAPTLRSRVAPRPEVTPPDPTPGGAAQWARGIVGAGGGITDGLPQPDGVPRPPVPHYASLRAPQLSRPGGNQPGGGGVPVPAPPSAPGHGPDGDGDDRAPPVPVAPAPGAAPLSGPDPQ</sequence>
<proteinExistence type="predicted"/>
<dbReference type="Pfam" id="PF05518">
    <property type="entry name" value="Totivirus_coat"/>
    <property type="match status" value="1"/>
</dbReference>
<evidence type="ECO:0000256" key="1">
    <source>
        <dbReference type="SAM" id="MobiDB-lite"/>
    </source>
</evidence>
<accession>A0AA51YHV0</accession>
<dbReference type="EMBL" id="OR209821">
    <property type="protein sequence ID" value="WMV94328.1"/>
    <property type="molecule type" value="Genomic_RNA"/>
</dbReference>
<feature type="compositionally biased region" description="Low complexity" evidence="1">
    <location>
        <begin position="746"/>
        <end position="758"/>
    </location>
</feature>
<name>A0AA51YHV0_9VIRU</name>
<dbReference type="InterPro" id="IPR008871">
    <property type="entry name" value="Totivirus_coat"/>
</dbReference>
<protein>
    <submittedName>
        <fullName evidence="2">Capsid protein</fullName>
    </submittedName>
</protein>
<reference evidence="2" key="1">
    <citation type="submission" date="2023-06" db="EMBL/GenBank/DDBJ databases">
        <authorList>
            <person name="Lutz T."/>
            <person name="Schulz B."/>
            <person name="Steinert M."/>
            <person name="Heinze C."/>
        </authorList>
    </citation>
    <scope>NUCLEOTIDE SEQUENCE</scope>
    <source>
        <strain evidence="2">090812.3c</strain>
    </source>
</reference>
<feature type="region of interest" description="Disordered" evidence="1">
    <location>
        <begin position="639"/>
        <end position="758"/>
    </location>
</feature>
<organism evidence="2">
    <name type="scientific">Hymenoscyphus albidus victorivirus 1</name>
    <dbReference type="NCBI Taxonomy" id="3074143"/>
    <lineage>
        <taxon>Viruses</taxon>
        <taxon>Riboviria</taxon>
        <taxon>Orthornavirae</taxon>
        <taxon>Duplornaviricota</taxon>
        <taxon>Chrymotiviricetes</taxon>
        <taxon>Ghabrivirales</taxon>
        <taxon>Alphatotivirineae</taxon>
        <taxon>Pseudototiviridae</taxon>
        <taxon>Victorivirus</taxon>
    </lineage>
</organism>
<evidence type="ECO:0000313" key="2">
    <source>
        <dbReference type="EMBL" id="WMV94328.1"/>
    </source>
</evidence>